<accession>A0AAV0ET14</accession>
<evidence type="ECO:0000313" key="3">
    <source>
        <dbReference type="Proteomes" id="UP001152523"/>
    </source>
</evidence>
<evidence type="ECO:0000256" key="1">
    <source>
        <dbReference type="SAM" id="MobiDB-lite"/>
    </source>
</evidence>
<proteinExistence type="predicted"/>
<evidence type="ECO:0000313" key="2">
    <source>
        <dbReference type="EMBL" id="CAH9126402.1"/>
    </source>
</evidence>
<sequence>MPVVHRHSLIASPERRTPNRRTNSGKRAKAGADHGECVPMCSGRVSRMESPLTESNSNLSLDLIYRPFAIANALTTGLNDGFRDQRVNEDRKKLMDCV</sequence>
<keyword evidence="3" id="KW-1185">Reference proteome</keyword>
<dbReference type="AlphaFoldDB" id="A0AAV0ET14"/>
<dbReference type="EMBL" id="CAMAPF010000942">
    <property type="protein sequence ID" value="CAH9126402.1"/>
    <property type="molecule type" value="Genomic_DNA"/>
</dbReference>
<dbReference type="Proteomes" id="UP001152523">
    <property type="component" value="Unassembled WGS sequence"/>
</dbReference>
<name>A0AAV0ET14_9ASTE</name>
<reference evidence="2" key="1">
    <citation type="submission" date="2022-07" db="EMBL/GenBank/DDBJ databases">
        <authorList>
            <person name="Macas J."/>
            <person name="Novak P."/>
            <person name="Neumann P."/>
        </authorList>
    </citation>
    <scope>NUCLEOTIDE SEQUENCE</scope>
</reference>
<gene>
    <name evidence="2" type="ORF">CEPIT_LOCUS27508</name>
</gene>
<organism evidence="2 3">
    <name type="scientific">Cuscuta epithymum</name>
    <dbReference type="NCBI Taxonomy" id="186058"/>
    <lineage>
        <taxon>Eukaryota</taxon>
        <taxon>Viridiplantae</taxon>
        <taxon>Streptophyta</taxon>
        <taxon>Embryophyta</taxon>
        <taxon>Tracheophyta</taxon>
        <taxon>Spermatophyta</taxon>
        <taxon>Magnoliopsida</taxon>
        <taxon>eudicotyledons</taxon>
        <taxon>Gunneridae</taxon>
        <taxon>Pentapetalae</taxon>
        <taxon>asterids</taxon>
        <taxon>lamiids</taxon>
        <taxon>Solanales</taxon>
        <taxon>Convolvulaceae</taxon>
        <taxon>Cuscuteae</taxon>
        <taxon>Cuscuta</taxon>
        <taxon>Cuscuta subgen. Cuscuta</taxon>
    </lineage>
</organism>
<protein>
    <submittedName>
        <fullName evidence="2">Uncharacterized protein</fullName>
    </submittedName>
</protein>
<feature type="region of interest" description="Disordered" evidence="1">
    <location>
        <begin position="1"/>
        <end position="35"/>
    </location>
</feature>
<comment type="caution">
    <text evidence="2">The sequence shown here is derived from an EMBL/GenBank/DDBJ whole genome shotgun (WGS) entry which is preliminary data.</text>
</comment>